<organism evidence="1 2">
    <name type="scientific">Clostridium symbiosum</name>
    <name type="common">Bacteroides symbiosus</name>
    <dbReference type="NCBI Taxonomy" id="1512"/>
    <lineage>
        <taxon>Bacteria</taxon>
        <taxon>Bacillati</taxon>
        <taxon>Bacillota</taxon>
        <taxon>Clostridia</taxon>
        <taxon>Lachnospirales</taxon>
        <taxon>Lachnospiraceae</taxon>
        <taxon>Otoolea</taxon>
    </lineage>
</organism>
<protein>
    <submittedName>
        <fullName evidence="1">Uncharacterized protein</fullName>
    </submittedName>
</protein>
<sequence>IRFNPGDLNMRVRVEEAQKRIRKWEGSLKAIELNPDGTLVVEDEEESAELRGFEDVLRRELNYVFNADVYDTIFSGQSPLCTVGKEKMFLFEAVLQSVTPIIEEEIEAFSSASQARVEKYTEGYRK</sequence>
<proteinExistence type="predicted"/>
<name>A0AAW5FBH6_CLOSY</name>
<evidence type="ECO:0000313" key="1">
    <source>
        <dbReference type="EMBL" id="MCK0089160.1"/>
    </source>
</evidence>
<comment type="caution">
    <text evidence="1">The sequence shown here is derived from an EMBL/GenBank/DDBJ whole genome shotgun (WGS) entry which is preliminary data.</text>
</comment>
<dbReference type="Proteomes" id="UP001203136">
    <property type="component" value="Unassembled WGS sequence"/>
</dbReference>
<dbReference type="EMBL" id="JAINVB010000002">
    <property type="protein sequence ID" value="MCK0089160.1"/>
    <property type="molecule type" value="Genomic_DNA"/>
</dbReference>
<evidence type="ECO:0000313" key="2">
    <source>
        <dbReference type="Proteomes" id="UP001203136"/>
    </source>
</evidence>
<gene>
    <name evidence="1" type="ORF">K5I21_25470</name>
</gene>
<dbReference type="AlphaFoldDB" id="A0AAW5FBH6"/>
<reference evidence="1" key="1">
    <citation type="journal article" date="2022" name="Cell Host Microbe">
        <title>Colonization of the live biotherapeutic product VE303 and modulation of the microbiota and metabolites in healthy volunteers.</title>
        <authorList>
            <person name="Dsouza M."/>
            <person name="Menon R."/>
            <person name="Crossette E."/>
            <person name="Bhattarai S.K."/>
            <person name="Schneider J."/>
            <person name="Kim Y.G."/>
            <person name="Reddy S."/>
            <person name="Caballero S."/>
            <person name="Felix C."/>
            <person name="Cornacchione L."/>
            <person name="Hendrickson J."/>
            <person name="Watson A.R."/>
            <person name="Minot S.S."/>
            <person name="Greenfield N."/>
            <person name="Schopf L."/>
            <person name="Szabady R."/>
            <person name="Patarroyo J."/>
            <person name="Smith W."/>
            <person name="Harrison P."/>
            <person name="Kuijper E.J."/>
            <person name="Kelly C.P."/>
            <person name="Olle B."/>
            <person name="Bobilev D."/>
            <person name="Silber J.L."/>
            <person name="Bucci V."/>
            <person name="Roberts B."/>
            <person name="Faith J."/>
            <person name="Norman J.M."/>
        </authorList>
    </citation>
    <scope>NUCLEOTIDE SEQUENCE</scope>
    <source>
        <strain evidence="1">VE303-04</strain>
    </source>
</reference>
<accession>A0AAW5FBH6</accession>
<dbReference type="RefSeq" id="WP_247213382.1">
    <property type="nucleotide sequence ID" value="NZ_JAINVB010000002.1"/>
</dbReference>
<feature type="non-terminal residue" evidence="1">
    <location>
        <position position="1"/>
    </location>
</feature>